<accession>A0ABS4E5K4</accession>
<sequence>MTDHDAARDKARDAGDRLLASHVTEDPFAAAFKATRMPMIITDPRQDDNPIIFCNAAFCELSGYTQDELYGRNCRLMQGPDTDRDAVRQIAEALRARQDISIDILNYRKDGSTFWNALYISPVRNDAGEVIYFFASQVDFTHVKQRELELSQARHSAEQEAHQRNRDLIDALGAKTMLVHEVDHRVKNNLSMIASITKQQARRTGDESARGALMALLNRVEALSTVHRKLFTDDDVSRFDVADFAREMVTDLVGALKRDDIRLTLDISPVYVPATKASPLALIVNELVGDAVRRGLGTLGGDIHLTVKRLNGHFLISMRDTIGPASTPDETPWNDAEADAFSRLLLDTCARQVSAHIDRRTEDRQTVVDVTLLVDETAGAKA</sequence>
<dbReference type="SUPFAM" id="SSF55874">
    <property type="entry name" value="ATPase domain of HSP90 chaperone/DNA topoisomerase II/histidine kinase"/>
    <property type="match status" value="1"/>
</dbReference>
<keyword evidence="1" id="KW-0285">Flavoprotein</keyword>
<keyword evidence="2" id="KW-0288">FMN</keyword>
<dbReference type="PROSITE" id="PS50112">
    <property type="entry name" value="PAS"/>
    <property type="match status" value="1"/>
</dbReference>
<organism evidence="6 7">
    <name type="scientific">Rhizobium halophytocola</name>
    <dbReference type="NCBI Taxonomy" id="735519"/>
    <lineage>
        <taxon>Bacteria</taxon>
        <taxon>Pseudomonadati</taxon>
        <taxon>Pseudomonadota</taxon>
        <taxon>Alphaproteobacteria</taxon>
        <taxon>Hyphomicrobiales</taxon>
        <taxon>Rhizobiaceae</taxon>
        <taxon>Rhizobium/Agrobacterium group</taxon>
        <taxon>Rhizobium</taxon>
    </lineage>
</organism>
<feature type="domain" description="PAC" evidence="5">
    <location>
        <begin position="98"/>
        <end position="152"/>
    </location>
</feature>
<evidence type="ECO:0000256" key="3">
    <source>
        <dbReference type="ARBA" id="ARBA00022991"/>
    </source>
</evidence>
<dbReference type="InterPro" id="IPR001610">
    <property type="entry name" value="PAC"/>
</dbReference>
<dbReference type="PANTHER" id="PTHR47429">
    <property type="entry name" value="PROTEIN TWIN LOV 1"/>
    <property type="match status" value="1"/>
</dbReference>
<dbReference type="NCBIfam" id="TIGR00229">
    <property type="entry name" value="sensory_box"/>
    <property type="match status" value="1"/>
</dbReference>
<keyword evidence="7" id="KW-1185">Reference proteome</keyword>
<keyword evidence="3" id="KW-0157">Chromophore</keyword>
<dbReference type="PROSITE" id="PS50113">
    <property type="entry name" value="PAC"/>
    <property type="match status" value="1"/>
</dbReference>
<dbReference type="InterPro" id="IPR011495">
    <property type="entry name" value="Sig_transdc_His_kin_sub2_dim/P"/>
</dbReference>
<dbReference type="CDD" id="cd00130">
    <property type="entry name" value="PAS"/>
    <property type="match status" value="1"/>
</dbReference>
<dbReference type="Pfam" id="PF13426">
    <property type="entry name" value="PAS_9"/>
    <property type="match status" value="1"/>
</dbReference>
<evidence type="ECO:0000259" key="5">
    <source>
        <dbReference type="PROSITE" id="PS50113"/>
    </source>
</evidence>
<feature type="domain" description="PAS" evidence="4">
    <location>
        <begin position="24"/>
        <end position="97"/>
    </location>
</feature>
<dbReference type="EMBL" id="JAGGJU010000016">
    <property type="protein sequence ID" value="MBP1853229.1"/>
    <property type="molecule type" value="Genomic_DNA"/>
</dbReference>
<dbReference type="Gene3D" id="3.30.565.10">
    <property type="entry name" value="Histidine kinase-like ATPase, C-terminal domain"/>
    <property type="match status" value="1"/>
</dbReference>
<dbReference type="SMART" id="SM00086">
    <property type="entry name" value="PAC"/>
    <property type="match status" value="1"/>
</dbReference>
<evidence type="ECO:0000313" key="6">
    <source>
        <dbReference type="EMBL" id="MBP1853229.1"/>
    </source>
</evidence>
<dbReference type="InterPro" id="IPR036890">
    <property type="entry name" value="HATPase_C_sf"/>
</dbReference>
<evidence type="ECO:0000256" key="1">
    <source>
        <dbReference type="ARBA" id="ARBA00022630"/>
    </source>
</evidence>
<name>A0ABS4E5K4_9HYPH</name>
<dbReference type="InterPro" id="IPR035965">
    <property type="entry name" value="PAS-like_dom_sf"/>
</dbReference>
<dbReference type="InterPro" id="IPR000014">
    <property type="entry name" value="PAS"/>
</dbReference>
<dbReference type="InterPro" id="IPR000700">
    <property type="entry name" value="PAS-assoc_C"/>
</dbReference>
<gene>
    <name evidence="6" type="ORF">J2Z17_004690</name>
</gene>
<dbReference type="RefSeq" id="WP_209948850.1">
    <property type="nucleotide sequence ID" value="NZ_JAGGJU010000016.1"/>
</dbReference>
<protein>
    <submittedName>
        <fullName evidence="6">PAS domain S-box-containing protein</fullName>
    </submittedName>
</protein>
<dbReference type="PANTHER" id="PTHR47429:SF2">
    <property type="entry name" value="PROTEIN TWIN LOV 1"/>
    <property type="match status" value="1"/>
</dbReference>
<dbReference type="Proteomes" id="UP000759443">
    <property type="component" value="Unassembled WGS sequence"/>
</dbReference>
<evidence type="ECO:0000259" key="4">
    <source>
        <dbReference type="PROSITE" id="PS50112"/>
    </source>
</evidence>
<dbReference type="Pfam" id="PF07568">
    <property type="entry name" value="HisKA_2"/>
    <property type="match status" value="1"/>
</dbReference>
<dbReference type="SUPFAM" id="SSF55785">
    <property type="entry name" value="PYP-like sensor domain (PAS domain)"/>
    <property type="match status" value="1"/>
</dbReference>
<dbReference type="SMART" id="SM00091">
    <property type="entry name" value="PAS"/>
    <property type="match status" value="1"/>
</dbReference>
<evidence type="ECO:0000313" key="7">
    <source>
        <dbReference type="Proteomes" id="UP000759443"/>
    </source>
</evidence>
<comment type="caution">
    <text evidence="6">The sequence shown here is derived from an EMBL/GenBank/DDBJ whole genome shotgun (WGS) entry which is preliminary data.</text>
</comment>
<reference evidence="6 7" key="1">
    <citation type="submission" date="2021-03" db="EMBL/GenBank/DDBJ databases">
        <title>Genomic Encyclopedia of Type Strains, Phase IV (KMG-IV): sequencing the most valuable type-strain genomes for metagenomic binning, comparative biology and taxonomic classification.</title>
        <authorList>
            <person name="Goeker M."/>
        </authorList>
    </citation>
    <scope>NUCLEOTIDE SEQUENCE [LARGE SCALE GENOMIC DNA]</scope>
    <source>
        <strain evidence="6 7">DSM 21600</strain>
    </source>
</reference>
<dbReference type="Gene3D" id="3.30.450.20">
    <property type="entry name" value="PAS domain"/>
    <property type="match status" value="1"/>
</dbReference>
<proteinExistence type="predicted"/>
<evidence type="ECO:0000256" key="2">
    <source>
        <dbReference type="ARBA" id="ARBA00022643"/>
    </source>
</evidence>